<evidence type="ECO:0000313" key="3">
    <source>
        <dbReference type="Proteomes" id="UP001226160"/>
    </source>
</evidence>
<proteinExistence type="predicted"/>
<dbReference type="AlphaFoldDB" id="A0AAP4BTF0"/>
<reference evidence="2" key="1">
    <citation type="submission" date="2023-05" db="EMBL/GenBank/DDBJ databases">
        <title>Metabolic capabilities are highly conserved among human nasal-associated Corynebacterium species in pangenomic analyses.</title>
        <authorList>
            <person name="Tran T.H."/>
            <person name="Roberts A.Q."/>
            <person name="Escapa I.F."/>
            <person name="Gao W."/>
            <person name="Conlan S."/>
            <person name="Kong H."/>
            <person name="Segre J.A."/>
            <person name="Kelly M.S."/>
            <person name="Lemon K.P."/>
        </authorList>
    </citation>
    <scope>NUCLEOTIDE SEQUENCE</scope>
    <source>
        <strain evidence="2">KPL2654</strain>
    </source>
</reference>
<evidence type="ECO:0000259" key="1">
    <source>
        <dbReference type="Pfam" id="PF05272"/>
    </source>
</evidence>
<sequence length="834" mass="94646">MKNRELKIATATTRTSSRWANTHTTLQDLTAKAYDPTTINLTQTEYQKLPKSEKDKHKDVGGFVAGHLKHGRRRKGHILTRSFITLDLDSIPQNIDLPGNLADTVPYAWLAHTTLSHTTDSPRWRIWVWLQRDVTADEYCAVARRVAQDINPGLAWFDPTTFEPERFFYWPATLTDGDYQSHVSSKKDALNPDDYLDRYDTWQDVTTWPGITPDDAEAYETKGKLDDPRDKPGMLGAFNRAYTIPKAIKAFLHEVYKPGTTTSRYTYTGGTSSNGLIIYNGGYYAYSQHATDPAADGHSHSAFDLVRIHKYGDLDTDTPAGTPANKHPSYLAMMEFANNDPGTRTENAKQTAEKINDVFQPITQTEAPTTKETTEDPKKEETVSDPYAWLQELETQKDGAFKDTIGNFELILTHDPRFNHIAWNSHANRLEVQDPQALPWKQVSPGWTDNDEAQLKIHIARTYQGLYAPTKMNDALLATATARAFHPVRDYFNHLPPWDGTPRLDTLLIDTLGADDTDYTRAVTRKTFVAAHRRTFWPGTKFDQVLTLVGPQGAGKSTIFNRMADPWFSDSLTITDMKDKTAAEKLAGNLIVELSELAGMRKAEAEPVKGFISRTEDKYRPAYGRNVHTYPRQGIIVGSTNADEGFLRDTTGNRRWWPVHVTGQGWLGNPHTLDQNTIDQLWAEARTRDHEGEKLYLTGDLLHAAEHIQAESVEADDRVGIVQEYLDKTLPDNWDMLPLGVRRIWLDEETLPEQYRQVGTKTGFSQRVNVSKIEIWAECFGRDPENMRKIDAYEITAIIGQIDGWEDSGVQRRLPIYGKQRIFQRVEMRMNVPA</sequence>
<protein>
    <submittedName>
        <fullName evidence="2">Virulence-associated E family protein</fullName>
    </submittedName>
</protein>
<dbReference type="Pfam" id="PF05272">
    <property type="entry name" value="VapE-like_dom"/>
    <property type="match status" value="1"/>
</dbReference>
<dbReference type="InterPro" id="IPR027417">
    <property type="entry name" value="P-loop_NTPase"/>
</dbReference>
<dbReference type="PANTHER" id="PTHR34985:SF1">
    <property type="entry name" value="SLR0554 PROTEIN"/>
    <property type="match status" value="1"/>
</dbReference>
<name>A0AAP4BTF0_9CORY</name>
<dbReference type="Proteomes" id="UP001226160">
    <property type="component" value="Unassembled WGS sequence"/>
</dbReference>
<evidence type="ECO:0000313" key="2">
    <source>
        <dbReference type="EMBL" id="MDK4326114.1"/>
    </source>
</evidence>
<dbReference type="PANTHER" id="PTHR34985">
    <property type="entry name" value="SLR0554 PROTEIN"/>
    <property type="match status" value="1"/>
</dbReference>
<dbReference type="InterPro" id="IPR007936">
    <property type="entry name" value="VapE-like_dom"/>
</dbReference>
<dbReference type="EMBL" id="JASNVP010000005">
    <property type="protein sequence ID" value="MDK4326114.1"/>
    <property type="molecule type" value="Genomic_DNA"/>
</dbReference>
<feature type="domain" description="Virulence-associated protein E-like" evidence="1">
    <location>
        <begin position="497"/>
        <end position="711"/>
    </location>
</feature>
<accession>A0AAP4BTF0</accession>
<organism evidence="2 3">
    <name type="scientific">Corynebacterium propinquum</name>
    <dbReference type="NCBI Taxonomy" id="43769"/>
    <lineage>
        <taxon>Bacteria</taxon>
        <taxon>Bacillati</taxon>
        <taxon>Actinomycetota</taxon>
        <taxon>Actinomycetes</taxon>
        <taxon>Mycobacteriales</taxon>
        <taxon>Corynebacteriaceae</taxon>
        <taxon>Corynebacterium</taxon>
    </lineage>
</organism>
<gene>
    <name evidence="2" type="ORF">QPX54_06255</name>
</gene>
<dbReference type="RefSeq" id="WP_284589683.1">
    <property type="nucleotide sequence ID" value="NZ_JASNVP010000005.1"/>
</dbReference>
<dbReference type="SUPFAM" id="SSF52540">
    <property type="entry name" value="P-loop containing nucleoside triphosphate hydrolases"/>
    <property type="match status" value="1"/>
</dbReference>
<comment type="caution">
    <text evidence="2">The sequence shown here is derived from an EMBL/GenBank/DDBJ whole genome shotgun (WGS) entry which is preliminary data.</text>
</comment>